<evidence type="ECO:0000313" key="13">
    <source>
        <dbReference type="EMBL" id="CAI7992718.1"/>
    </source>
</evidence>
<dbReference type="GO" id="GO:0000287">
    <property type="term" value="F:magnesium ion binding"/>
    <property type="evidence" value="ECO:0007669"/>
    <property type="project" value="InterPro"/>
</dbReference>
<evidence type="ECO:0000256" key="1">
    <source>
        <dbReference type="ARBA" id="ARBA00001946"/>
    </source>
</evidence>
<dbReference type="InterPro" id="IPR014100">
    <property type="entry name" value="GTP-bd_Obg/CgtA"/>
</dbReference>
<dbReference type="InterPro" id="IPR027417">
    <property type="entry name" value="P-loop_NTPase"/>
</dbReference>
<evidence type="ECO:0000256" key="8">
    <source>
        <dbReference type="ARBA" id="ARBA00022842"/>
    </source>
</evidence>
<keyword evidence="14" id="KW-1185">Reference proteome</keyword>
<dbReference type="Gene3D" id="2.70.210.12">
    <property type="entry name" value="GTP1/OBG domain"/>
    <property type="match status" value="1"/>
</dbReference>
<proteinExistence type="inferred from homology"/>
<dbReference type="SUPFAM" id="SSF52540">
    <property type="entry name" value="P-loop containing nucleoside triphosphate hydrolases"/>
    <property type="match status" value="1"/>
</dbReference>
<evidence type="ECO:0000256" key="6">
    <source>
        <dbReference type="ARBA" id="ARBA00022741"/>
    </source>
</evidence>
<dbReference type="SUPFAM" id="SSF82051">
    <property type="entry name" value="Obg GTP-binding protein N-terminal domain"/>
    <property type="match status" value="1"/>
</dbReference>
<keyword evidence="7" id="KW-0378">Hydrolase</keyword>
<dbReference type="PROSITE" id="PS51710">
    <property type="entry name" value="G_OBG"/>
    <property type="match status" value="1"/>
</dbReference>
<dbReference type="PROSITE" id="PS51881">
    <property type="entry name" value="OCT"/>
    <property type="match status" value="1"/>
</dbReference>
<dbReference type="NCBIfam" id="TIGR03595">
    <property type="entry name" value="Obg_CgtA_exten"/>
    <property type="match status" value="1"/>
</dbReference>
<evidence type="ECO:0000256" key="9">
    <source>
        <dbReference type="ARBA" id="ARBA00023134"/>
    </source>
</evidence>
<dbReference type="FunFam" id="2.70.210.12:FF:000001">
    <property type="entry name" value="GTPase Obg"/>
    <property type="match status" value="1"/>
</dbReference>
<keyword evidence="6" id="KW-0547">Nucleotide-binding</keyword>
<dbReference type="InterPro" id="IPR006073">
    <property type="entry name" value="GTP-bd"/>
</dbReference>
<dbReference type="NCBIfam" id="NF008956">
    <property type="entry name" value="PRK12299.1"/>
    <property type="match status" value="1"/>
</dbReference>
<dbReference type="NCBIfam" id="TIGR02729">
    <property type="entry name" value="Obg_CgtA"/>
    <property type="match status" value="1"/>
</dbReference>
<protein>
    <submittedName>
        <fullName evidence="13">GTPase Obg</fullName>
    </submittedName>
</protein>
<keyword evidence="8" id="KW-0460">Magnesium</keyword>
<dbReference type="PANTHER" id="PTHR11702">
    <property type="entry name" value="DEVELOPMENTALLY REGULATED GTP-BINDING PROTEIN-RELATED"/>
    <property type="match status" value="1"/>
</dbReference>
<evidence type="ECO:0000256" key="3">
    <source>
        <dbReference type="ARBA" id="ARBA00022490"/>
    </source>
</evidence>
<dbReference type="PROSITE" id="PS51883">
    <property type="entry name" value="OBG"/>
    <property type="match status" value="1"/>
</dbReference>
<dbReference type="SUPFAM" id="SSF102741">
    <property type="entry name" value="Obg GTP-binding protein C-terminal domain"/>
    <property type="match status" value="1"/>
</dbReference>
<comment type="caution">
    <text evidence="13">The sequence shown here is derived from an EMBL/GenBank/DDBJ whole genome shotgun (WGS) entry which is preliminary data.</text>
</comment>
<dbReference type="Pfam" id="PF09269">
    <property type="entry name" value="DUF1967"/>
    <property type="match status" value="1"/>
</dbReference>
<feature type="domain" description="Obg" evidence="12">
    <location>
        <begin position="1"/>
        <end position="159"/>
    </location>
</feature>
<sequence>MIDTVRINVKAGNGGDGCISFLRLKYLPRGGPDGGDGGDGGSAYIVGDSSLNTLLHLKFNSTFYLERGTHGKGKDQRGANGKDTEIRVPLGTVVWRLHRDGSKDFMADVVSDEPVLVAKGGQGGWGNARYVSSTNQEPMLAQSGDQGDYAVLWLELKLLADVGLLAKPNAGKSTLISRCSAAKPKVADYPFTTVEPVLGVVTHGGQDFVMMEIPGLLEGAHRGIGLGHQFLRHAERARAYVHLIDGLSDDPAGDFLMLNRELREFSPMLAAKPQVVAVSKLDTTDTYELRDVIEEELRRAMVQDEAVGGAGGETRIHFISSVSGVGVDDLLGDLVRILSDAPRDGIDAAEWEEEVAVPAASVERERAPLGVYLDGDVYVVESERLQRLTGRADMRDYRVMLQLWREMNRLGIARRLQEAGIEAGDTIRIGDAELEWF</sequence>
<dbReference type="EMBL" id="CASHTH010000157">
    <property type="protein sequence ID" value="CAI7992718.1"/>
    <property type="molecule type" value="Genomic_DNA"/>
</dbReference>
<dbReference type="PRINTS" id="PR00326">
    <property type="entry name" value="GTP1OBG"/>
</dbReference>
<dbReference type="Pfam" id="PF01926">
    <property type="entry name" value="MMR_HSR1"/>
    <property type="match status" value="1"/>
</dbReference>
<evidence type="ECO:0000256" key="2">
    <source>
        <dbReference type="ARBA" id="ARBA00007699"/>
    </source>
</evidence>
<dbReference type="PANTHER" id="PTHR11702:SF31">
    <property type="entry name" value="MITOCHONDRIAL RIBOSOME-ASSOCIATED GTPASE 2"/>
    <property type="match status" value="1"/>
</dbReference>
<dbReference type="CDD" id="cd01898">
    <property type="entry name" value="Obg"/>
    <property type="match status" value="1"/>
</dbReference>
<dbReference type="InterPro" id="IPR045086">
    <property type="entry name" value="OBG_GTPase"/>
</dbReference>
<dbReference type="InterPro" id="IPR031167">
    <property type="entry name" value="G_OBG"/>
</dbReference>
<dbReference type="Pfam" id="PF01018">
    <property type="entry name" value="GTP1_OBG"/>
    <property type="match status" value="1"/>
</dbReference>
<dbReference type="InterPro" id="IPR036726">
    <property type="entry name" value="GTP1_OBG_dom_sf"/>
</dbReference>
<comment type="cofactor">
    <cofactor evidence="1">
        <name>Mg(2+)</name>
        <dbReference type="ChEBI" id="CHEBI:18420"/>
    </cofactor>
</comment>
<organism evidence="13 14">
    <name type="scientific">Geodia barretti</name>
    <name type="common">Barrett's horny sponge</name>
    <dbReference type="NCBI Taxonomy" id="519541"/>
    <lineage>
        <taxon>Eukaryota</taxon>
        <taxon>Metazoa</taxon>
        <taxon>Porifera</taxon>
        <taxon>Demospongiae</taxon>
        <taxon>Heteroscleromorpha</taxon>
        <taxon>Tetractinellida</taxon>
        <taxon>Astrophorina</taxon>
        <taxon>Geodiidae</taxon>
        <taxon>Geodia</taxon>
    </lineage>
</organism>
<dbReference type="HAMAP" id="MF_01454">
    <property type="entry name" value="GTPase_Obg"/>
    <property type="match status" value="1"/>
</dbReference>
<dbReference type="GO" id="GO:0042254">
    <property type="term" value="P:ribosome biogenesis"/>
    <property type="evidence" value="ECO:0007669"/>
    <property type="project" value="UniProtKB-UniRule"/>
</dbReference>
<feature type="domain" description="OCT" evidence="11">
    <location>
        <begin position="361"/>
        <end position="437"/>
    </location>
</feature>
<keyword evidence="3" id="KW-0963">Cytoplasm</keyword>
<comment type="similarity">
    <text evidence="2">Belongs to the TRAFAC class OBG-HflX-like GTPase superfamily. OBG GTPase family.</text>
</comment>
<dbReference type="NCBIfam" id="NF008955">
    <property type="entry name" value="PRK12297.1"/>
    <property type="match status" value="1"/>
</dbReference>
<dbReference type="InterPro" id="IPR036346">
    <property type="entry name" value="GTP-bd_prot_GTP1/OBG_C_sf"/>
</dbReference>
<dbReference type="InterPro" id="IPR015349">
    <property type="entry name" value="OCT_dom"/>
</dbReference>
<dbReference type="Proteomes" id="UP001174909">
    <property type="component" value="Unassembled WGS sequence"/>
</dbReference>
<evidence type="ECO:0000259" key="10">
    <source>
        <dbReference type="PROSITE" id="PS51710"/>
    </source>
</evidence>
<gene>
    <name evidence="13" type="ORF">GBAR_LOCUS1091</name>
</gene>
<evidence type="ECO:0000256" key="5">
    <source>
        <dbReference type="ARBA" id="ARBA00022723"/>
    </source>
</evidence>
<feature type="domain" description="OBG-type G" evidence="10">
    <location>
        <begin position="160"/>
        <end position="339"/>
    </location>
</feature>
<dbReference type="GO" id="GO:0003924">
    <property type="term" value="F:GTPase activity"/>
    <property type="evidence" value="ECO:0007669"/>
    <property type="project" value="InterPro"/>
</dbReference>
<keyword evidence="9" id="KW-0342">GTP-binding</keyword>
<evidence type="ECO:0000313" key="14">
    <source>
        <dbReference type="Proteomes" id="UP001174909"/>
    </source>
</evidence>
<dbReference type="GO" id="GO:0005525">
    <property type="term" value="F:GTP binding"/>
    <property type="evidence" value="ECO:0007669"/>
    <property type="project" value="UniProtKB-KW"/>
</dbReference>
<dbReference type="InterPro" id="IPR006169">
    <property type="entry name" value="GTP1_OBG_dom"/>
</dbReference>
<evidence type="ECO:0000256" key="4">
    <source>
        <dbReference type="ARBA" id="ARBA00022517"/>
    </source>
</evidence>
<accession>A0AA35QUL3</accession>
<dbReference type="Gene3D" id="3.40.50.300">
    <property type="entry name" value="P-loop containing nucleotide triphosphate hydrolases"/>
    <property type="match status" value="1"/>
</dbReference>
<dbReference type="Gene3D" id="3.30.300.350">
    <property type="entry name" value="GTP-binding protein OBG, C-terminal domain"/>
    <property type="match status" value="1"/>
</dbReference>
<reference evidence="13" key="1">
    <citation type="submission" date="2023-03" db="EMBL/GenBank/DDBJ databases">
        <authorList>
            <person name="Steffen K."/>
            <person name="Cardenas P."/>
        </authorList>
    </citation>
    <scope>NUCLEOTIDE SEQUENCE</scope>
</reference>
<evidence type="ECO:0000256" key="7">
    <source>
        <dbReference type="ARBA" id="ARBA00022801"/>
    </source>
</evidence>
<name>A0AA35QUL3_GEOBA</name>
<evidence type="ECO:0000259" key="12">
    <source>
        <dbReference type="PROSITE" id="PS51883"/>
    </source>
</evidence>
<keyword evidence="4" id="KW-0690">Ribosome biogenesis</keyword>
<keyword evidence="5" id="KW-0479">Metal-binding</keyword>
<dbReference type="AlphaFoldDB" id="A0AA35QUL3"/>
<evidence type="ECO:0000259" key="11">
    <source>
        <dbReference type="PROSITE" id="PS51881"/>
    </source>
</evidence>